<name>A0ABW1KM71_9ACTN</name>
<dbReference type="RefSeq" id="WP_377432606.1">
    <property type="nucleotide sequence ID" value="NZ_JBHSPR010000068.1"/>
</dbReference>
<evidence type="ECO:0000313" key="3">
    <source>
        <dbReference type="Proteomes" id="UP001596203"/>
    </source>
</evidence>
<sequence>MSLLTDAHGRLQRADSALSQALASVTLYISAVGADPPAVDVGQVANRSWPSLASSSPGGPVPGFVARAAEQLQELLPRGVKTVGMLATSDGAVRSKPVWSGEEGPAAGAPGLRRDSPRRWHQNAAATQHVEGHVAAIMRRPEGPRHAVLVVSKRPCPGELGCHRLLPELLPKGATLTVYVAGKDASPRLWKTYLGTGEGVPT</sequence>
<dbReference type="Proteomes" id="UP001596203">
    <property type="component" value="Unassembled WGS sequence"/>
</dbReference>
<proteinExistence type="predicted"/>
<comment type="caution">
    <text evidence="2">The sequence shown here is derived from an EMBL/GenBank/DDBJ whole genome shotgun (WGS) entry which is preliminary data.</text>
</comment>
<dbReference type="InterPro" id="IPR032724">
    <property type="entry name" value="SCP1.201-like"/>
</dbReference>
<organism evidence="2 3">
    <name type="scientific">Plantactinospora solaniradicis</name>
    <dbReference type="NCBI Taxonomy" id="1723736"/>
    <lineage>
        <taxon>Bacteria</taxon>
        <taxon>Bacillati</taxon>
        <taxon>Actinomycetota</taxon>
        <taxon>Actinomycetes</taxon>
        <taxon>Micromonosporales</taxon>
        <taxon>Micromonosporaceae</taxon>
        <taxon>Plantactinospora</taxon>
    </lineage>
</organism>
<evidence type="ECO:0000313" key="2">
    <source>
        <dbReference type="EMBL" id="MFC6022806.1"/>
    </source>
</evidence>
<feature type="region of interest" description="Disordered" evidence="1">
    <location>
        <begin position="95"/>
        <end position="116"/>
    </location>
</feature>
<gene>
    <name evidence="2" type="ORF">ACFP2T_42465</name>
</gene>
<protein>
    <submittedName>
        <fullName evidence="2">DddA-like double-stranded DNA deaminase toxin</fullName>
    </submittedName>
</protein>
<dbReference type="EMBL" id="JBHSPR010000068">
    <property type="protein sequence ID" value="MFC6022806.1"/>
    <property type="molecule type" value="Genomic_DNA"/>
</dbReference>
<reference evidence="3" key="1">
    <citation type="journal article" date="2019" name="Int. J. Syst. Evol. Microbiol.">
        <title>The Global Catalogue of Microorganisms (GCM) 10K type strain sequencing project: providing services to taxonomists for standard genome sequencing and annotation.</title>
        <authorList>
            <consortium name="The Broad Institute Genomics Platform"/>
            <consortium name="The Broad Institute Genome Sequencing Center for Infectious Disease"/>
            <person name="Wu L."/>
            <person name="Ma J."/>
        </authorList>
    </citation>
    <scope>NUCLEOTIDE SEQUENCE [LARGE SCALE GENOMIC DNA]</scope>
    <source>
        <strain evidence="3">ZS-35-S2</strain>
    </source>
</reference>
<feature type="compositionally biased region" description="Low complexity" evidence="1">
    <location>
        <begin position="101"/>
        <end position="111"/>
    </location>
</feature>
<accession>A0ABW1KM71</accession>
<keyword evidence="3" id="KW-1185">Reference proteome</keyword>
<dbReference type="Pfam" id="PF14428">
    <property type="entry name" value="DddA-like"/>
    <property type="match status" value="1"/>
</dbReference>
<evidence type="ECO:0000256" key="1">
    <source>
        <dbReference type="SAM" id="MobiDB-lite"/>
    </source>
</evidence>